<organism evidence="2 3">
    <name type="scientific">Serendipita vermifera MAFF 305830</name>
    <dbReference type="NCBI Taxonomy" id="933852"/>
    <lineage>
        <taxon>Eukaryota</taxon>
        <taxon>Fungi</taxon>
        <taxon>Dikarya</taxon>
        <taxon>Basidiomycota</taxon>
        <taxon>Agaricomycotina</taxon>
        <taxon>Agaricomycetes</taxon>
        <taxon>Sebacinales</taxon>
        <taxon>Serendipitaceae</taxon>
        <taxon>Serendipita</taxon>
    </lineage>
</organism>
<keyword evidence="3" id="KW-1185">Reference proteome</keyword>
<dbReference type="AlphaFoldDB" id="A0A0C3BLQ7"/>
<dbReference type="Proteomes" id="UP000054097">
    <property type="component" value="Unassembled WGS sequence"/>
</dbReference>
<reference evidence="3" key="2">
    <citation type="submission" date="2015-01" db="EMBL/GenBank/DDBJ databases">
        <title>Evolutionary Origins and Diversification of the Mycorrhizal Mutualists.</title>
        <authorList>
            <consortium name="DOE Joint Genome Institute"/>
            <consortium name="Mycorrhizal Genomics Consortium"/>
            <person name="Kohler A."/>
            <person name="Kuo A."/>
            <person name="Nagy L.G."/>
            <person name="Floudas D."/>
            <person name="Copeland A."/>
            <person name="Barry K.W."/>
            <person name="Cichocki N."/>
            <person name="Veneault-Fourrey C."/>
            <person name="LaButti K."/>
            <person name="Lindquist E.A."/>
            <person name="Lipzen A."/>
            <person name="Lundell T."/>
            <person name="Morin E."/>
            <person name="Murat C."/>
            <person name="Riley R."/>
            <person name="Ohm R."/>
            <person name="Sun H."/>
            <person name="Tunlid A."/>
            <person name="Henrissat B."/>
            <person name="Grigoriev I.V."/>
            <person name="Hibbett D.S."/>
            <person name="Martin F."/>
        </authorList>
    </citation>
    <scope>NUCLEOTIDE SEQUENCE [LARGE SCALE GENOMIC DNA]</scope>
    <source>
        <strain evidence="3">MAFF 305830</strain>
    </source>
</reference>
<feature type="compositionally biased region" description="Polar residues" evidence="1">
    <location>
        <begin position="1"/>
        <end position="14"/>
    </location>
</feature>
<feature type="region of interest" description="Disordered" evidence="1">
    <location>
        <begin position="1"/>
        <end position="42"/>
    </location>
</feature>
<dbReference type="OrthoDB" id="4062651at2759"/>
<gene>
    <name evidence="2" type="ORF">M408DRAFT_218379</name>
</gene>
<evidence type="ECO:0000313" key="3">
    <source>
        <dbReference type="Proteomes" id="UP000054097"/>
    </source>
</evidence>
<accession>A0A0C3BLQ7</accession>
<reference evidence="2 3" key="1">
    <citation type="submission" date="2014-04" db="EMBL/GenBank/DDBJ databases">
        <authorList>
            <consortium name="DOE Joint Genome Institute"/>
            <person name="Kuo A."/>
            <person name="Zuccaro A."/>
            <person name="Kohler A."/>
            <person name="Nagy L.G."/>
            <person name="Floudas D."/>
            <person name="Copeland A."/>
            <person name="Barry K.W."/>
            <person name="Cichocki N."/>
            <person name="Veneault-Fourrey C."/>
            <person name="LaButti K."/>
            <person name="Lindquist E.A."/>
            <person name="Lipzen A."/>
            <person name="Lundell T."/>
            <person name="Morin E."/>
            <person name="Murat C."/>
            <person name="Sun H."/>
            <person name="Tunlid A."/>
            <person name="Henrissat B."/>
            <person name="Grigoriev I.V."/>
            <person name="Hibbett D.S."/>
            <person name="Martin F."/>
            <person name="Nordberg H.P."/>
            <person name="Cantor M.N."/>
            <person name="Hua S.X."/>
        </authorList>
    </citation>
    <scope>NUCLEOTIDE SEQUENCE [LARGE SCALE GENOMIC DNA]</scope>
    <source>
        <strain evidence="2 3">MAFF 305830</strain>
    </source>
</reference>
<evidence type="ECO:0000313" key="2">
    <source>
        <dbReference type="EMBL" id="KIM32406.1"/>
    </source>
</evidence>
<dbReference type="EMBL" id="KN824280">
    <property type="protein sequence ID" value="KIM32406.1"/>
    <property type="molecule type" value="Genomic_DNA"/>
</dbReference>
<sequence length="363" mass="40142">MDTTSSSCGGAVQQTRKRTHDSAEIASSVASSQQPTKRKKPDARDSLLAVLSGLDIQFETTLSNARWLLDVAKQESLETDVTYLNRVIFRLDAIANASKDIAKEDHKPFASRLTLLRNGIPPPMNPLDVTDNDVVIDSLDSCNASISTIADYYEKLLDDQIYPPSASGYAKPSIWPEWQKKETAILNLRPAKNQGLPLSTLHPIFAQFRVSSAKFPITPEGLHAAHHLCIDMADPYDTEKDRRDAFEFYLRRFLGSSFTYTHGFSIEPGLAERHTSTAGLLVSWQERAVAEAEYKHDLGEGDALMQASRVYQSWVNQLRAKNSSIINHGAPLILLSVMGPLLIISGGFYDGKSVIVEPLLTLV</sequence>
<proteinExistence type="predicted"/>
<protein>
    <submittedName>
        <fullName evidence="2">Uncharacterized protein</fullName>
    </submittedName>
</protein>
<name>A0A0C3BLQ7_SERVB</name>
<evidence type="ECO:0000256" key="1">
    <source>
        <dbReference type="SAM" id="MobiDB-lite"/>
    </source>
</evidence>
<dbReference type="HOGENOM" id="CLU_763257_0_0_1"/>